<dbReference type="HOGENOM" id="CLU_154430_0_0_7"/>
<evidence type="ECO:0000313" key="1">
    <source>
        <dbReference type="EMBL" id="BAH76970.1"/>
    </source>
</evidence>
<evidence type="ECO:0000313" key="2">
    <source>
        <dbReference type="Proteomes" id="UP000009071"/>
    </source>
</evidence>
<accession>C4XK77</accession>
<dbReference type="EMBL" id="AP010904">
    <property type="protein sequence ID" value="BAH76970.1"/>
    <property type="molecule type" value="Genomic_DNA"/>
</dbReference>
<dbReference type="AlphaFoldDB" id="C4XK77"/>
<dbReference type="STRING" id="573370.DMR_34790"/>
<dbReference type="Proteomes" id="UP000009071">
    <property type="component" value="Chromosome"/>
</dbReference>
<sequence>MVCPSKALEERGTMTKRKAPAAALGVVREAAGRIREIEAEAGRLLHEAGDKAGYLRLMTEKCLVLEGLPDEADEVLKGNAVDGSGALLSGLEDFARRAALALQLESPFFMSALLYPEDYRDGDPNDLERFIDRFEAA</sequence>
<proteinExistence type="predicted"/>
<dbReference type="eggNOG" id="ENOG5034414">
    <property type="taxonomic scope" value="Bacteria"/>
</dbReference>
<organism evidence="1 2">
    <name type="scientific">Solidesulfovibrio magneticus (strain ATCC 700980 / DSM 13731 / RS-1)</name>
    <name type="common">Desulfovibrio magneticus</name>
    <dbReference type="NCBI Taxonomy" id="573370"/>
    <lineage>
        <taxon>Bacteria</taxon>
        <taxon>Pseudomonadati</taxon>
        <taxon>Thermodesulfobacteriota</taxon>
        <taxon>Desulfovibrionia</taxon>
        <taxon>Desulfovibrionales</taxon>
        <taxon>Desulfovibrionaceae</taxon>
        <taxon>Solidesulfovibrio</taxon>
    </lineage>
</organism>
<reference evidence="1 2" key="1">
    <citation type="journal article" date="2009" name="Genome Res.">
        <title>Whole genome sequence of Desulfovibrio magneticus strain RS-1 revealed common gene clusters in magnetotactic bacteria.</title>
        <authorList>
            <person name="Nakazawa H."/>
            <person name="Arakaki A."/>
            <person name="Narita-Yamada S."/>
            <person name="Yashiro I."/>
            <person name="Jinno K."/>
            <person name="Aoki N."/>
            <person name="Tsuruyama A."/>
            <person name="Okamura Y."/>
            <person name="Tanikawa S."/>
            <person name="Fujita N."/>
            <person name="Takeyama H."/>
            <person name="Matsunaga T."/>
        </authorList>
    </citation>
    <scope>NUCLEOTIDE SEQUENCE [LARGE SCALE GENOMIC DNA]</scope>
    <source>
        <strain evidence="2">ATCC 700980 / DSM 13731 / RS-1</strain>
    </source>
</reference>
<protein>
    <submittedName>
        <fullName evidence="1">Uncharacterized protein</fullName>
    </submittedName>
</protein>
<gene>
    <name evidence="1" type="ordered locus">DMR_34790</name>
</gene>
<keyword evidence="2" id="KW-1185">Reference proteome</keyword>
<name>C4XK77_SOLM1</name>
<dbReference type="KEGG" id="dma:DMR_34790"/>